<protein>
    <submittedName>
        <fullName evidence="2">Uncharacterized protein</fullName>
    </submittedName>
</protein>
<gene>
    <name evidence="2" type="ORF">PBY51_009941</name>
</gene>
<evidence type="ECO:0000256" key="1">
    <source>
        <dbReference type="SAM" id="MobiDB-lite"/>
    </source>
</evidence>
<evidence type="ECO:0000313" key="2">
    <source>
        <dbReference type="EMBL" id="KAK5868974.1"/>
    </source>
</evidence>
<comment type="caution">
    <text evidence="2">The sequence shown here is derived from an EMBL/GenBank/DDBJ whole genome shotgun (WGS) entry which is preliminary data.</text>
</comment>
<keyword evidence="3" id="KW-1185">Reference proteome</keyword>
<accession>A0AAN7XY04</accession>
<reference evidence="2 3" key="2">
    <citation type="journal article" date="2023" name="Mol. Biol. Evol.">
        <title>Genomics of Secondarily Temperate Adaptation in the Only Non-Antarctic Icefish.</title>
        <authorList>
            <person name="Rivera-Colon A.G."/>
            <person name="Rayamajhi N."/>
            <person name="Minhas B.F."/>
            <person name="Madrigal G."/>
            <person name="Bilyk K.T."/>
            <person name="Yoon V."/>
            <person name="Hune M."/>
            <person name="Gregory S."/>
            <person name="Cheng C.H.C."/>
            <person name="Catchen J.M."/>
        </authorList>
    </citation>
    <scope>NUCLEOTIDE SEQUENCE [LARGE SCALE GENOMIC DNA]</scope>
    <source>
        <strain evidence="2">JMC-PN-2008</strain>
    </source>
</reference>
<reference evidence="2 3" key="1">
    <citation type="journal article" date="2023" name="Genes (Basel)">
        <title>Chromosome-Level Genome Assembly and Circadian Gene Repertoire of the Patagonia Blennie Eleginops maclovinus-The Closest Ancestral Proxy of Antarctic Cryonotothenioids.</title>
        <authorList>
            <person name="Cheng C.C."/>
            <person name="Rivera-Colon A.G."/>
            <person name="Minhas B.F."/>
            <person name="Wilson L."/>
            <person name="Rayamajhi N."/>
            <person name="Vargas-Chacoff L."/>
            <person name="Catchen J.M."/>
        </authorList>
    </citation>
    <scope>NUCLEOTIDE SEQUENCE [LARGE SCALE GENOMIC DNA]</scope>
    <source>
        <strain evidence="2">JMC-PN-2008</strain>
    </source>
</reference>
<name>A0AAN7XY04_ELEMC</name>
<proteinExistence type="predicted"/>
<organism evidence="2 3">
    <name type="scientific">Eleginops maclovinus</name>
    <name type="common">Patagonian blennie</name>
    <name type="synonym">Eleginus maclovinus</name>
    <dbReference type="NCBI Taxonomy" id="56733"/>
    <lineage>
        <taxon>Eukaryota</taxon>
        <taxon>Metazoa</taxon>
        <taxon>Chordata</taxon>
        <taxon>Craniata</taxon>
        <taxon>Vertebrata</taxon>
        <taxon>Euteleostomi</taxon>
        <taxon>Actinopterygii</taxon>
        <taxon>Neopterygii</taxon>
        <taxon>Teleostei</taxon>
        <taxon>Neoteleostei</taxon>
        <taxon>Acanthomorphata</taxon>
        <taxon>Eupercaria</taxon>
        <taxon>Perciformes</taxon>
        <taxon>Notothenioidei</taxon>
        <taxon>Eleginopidae</taxon>
        <taxon>Eleginops</taxon>
    </lineage>
</organism>
<dbReference type="EMBL" id="JAUZQC010000007">
    <property type="protein sequence ID" value="KAK5868974.1"/>
    <property type="molecule type" value="Genomic_DNA"/>
</dbReference>
<dbReference type="Proteomes" id="UP001346869">
    <property type="component" value="Unassembled WGS sequence"/>
</dbReference>
<sequence length="72" mass="7579">MRFAANSPDGSQLLPSCKRGKDGRQTGSPGPAGWERVGERLQCSNQASWASLLTITKVKVTFKGAESSAVAV</sequence>
<feature type="region of interest" description="Disordered" evidence="1">
    <location>
        <begin position="1"/>
        <end position="36"/>
    </location>
</feature>
<dbReference type="AlphaFoldDB" id="A0AAN7XY04"/>
<evidence type="ECO:0000313" key="3">
    <source>
        <dbReference type="Proteomes" id="UP001346869"/>
    </source>
</evidence>